<dbReference type="InterPro" id="IPR057001">
    <property type="entry name" value="RYYR-CCHC"/>
</dbReference>
<dbReference type="AlphaFoldDB" id="A0A158Q3K1"/>
<dbReference type="Proteomes" id="UP000274756">
    <property type="component" value="Unassembled WGS sequence"/>
</dbReference>
<protein>
    <submittedName>
        <fullName evidence="6">FLYWCH-type domain-containing protein</fullName>
    </submittedName>
</protein>
<feature type="domain" description="RYYR-CCHC" evidence="2">
    <location>
        <begin position="80"/>
        <end position="153"/>
    </location>
</feature>
<keyword evidence="5" id="KW-1185">Reference proteome</keyword>
<reference evidence="3 5" key="2">
    <citation type="submission" date="2018-11" db="EMBL/GenBank/DDBJ databases">
        <authorList>
            <consortium name="Pathogen Informatics"/>
        </authorList>
    </citation>
    <scope>NUCLEOTIDE SEQUENCE [LARGE SCALE GENOMIC DNA]</scope>
</reference>
<evidence type="ECO:0000313" key="5">
    <source>
        <dbReference type="Proteomes" id="UP000274756"/>
    </source>
</evidence>
<sequence length="512" mass="58289">MESEFYNTFSRERMTSQSVHSPSSQNTDLQESSIEIEICNDVDVDSNGKKNLQTFHAAPSREVVKNEIYANGSKLSLPVRSTRSKRLTLSSIVIPEKNCENKVRVYRFNARSKNGKTAYYRCSTYSQQRWLPNLKTYDGKIVGDSHPPHHPECHPISVNAQQVQEIDRICRTHVKQGTMHPKQAWNMGCQMAVKKCEEGYSSSDEIPFPEWSRIGRKYRELSRIKKRKPIFDAEMLSSSPRIMSQIGEESFIGSDGEVRDYIVSDGCRQSAVPSILVREEGGSAFRIYKFSGESEDEIISYFRCSKCDELQQNSFVSAISDRNNTACVKVVKGRIVGEAHPQHHPDCLPIEMHTHIVKSSKESHDDMRPMIVREAWAENELPVMEMQQCHSNERIIVDDENFSEWDEMRGSKFDADRLRSKRSVEGNHIIYDDCIDVGSVVCVPISSAPTSLSACCCRQFYEANLEIQGEIMQNLAEMKMIRKAVFELISSLLESKGVVNRFCGLGEMPFCV</sequence>
<evidence type="ECO:0000313" key="4">
    <source>
        <dbReference type="Proteomes" id="UP000038040"/>
    </source>
</evidence>
<proteinExistence type="predicted"/>
<accession>A0A158Q3K1</accession>
<name>A0A158Q3K1_DRAME</name>
<dbReference type="Pfam" id="PF23674">
    <property type="entry name" value="RYYR-CCHC"/>
    <property type="match status" value="2"/>
</dbReference>
<evidence type="ECO:0000313" key="3">
    <source>
        <dbReference type="EMBL" id="VDN56954.1"/>
    </source>
</evidence>
<gene>
    <name evidence="3" type="ORF">DME_LOCUS6927</name>
</gene>
<evidence type="ECO:0000256" key="1">
    <source>
        <dbReference type="SAM" id="MobiDB-lite"/>
    </source>
</evidence>
<reference evidence="6" key="1">
    <citation type="submission" date="2016-04" db="UniProtKB">
        <authorList>
            <consortium name="WormBaseParasite"/>
        </authorList>
    </citation>
    <scope>IDENTIFICATION</scope>
</reference>
<evidence type="ECO:0000313" key="6">
    <source>
        <dbReference type="WBParaSite" id="DME_0000256701-mRNA-1"/>
    </source>
</evidence>
<feature type="region of interest" description="Disordered" evidence="1">
    <location>
        <begin position="1"/>
        <end position="30"/>
    </location>
</feature>
<organism evidence="4 6">
    <name type="scientific">Dracunculus medinensis</name>
    <name type="common">Guinea worm</name>
    <dbReference type="NCBI Taxonomy" id="318479"/>
    <lineage>
        <taxon>Eukaryota</taxon>
        <taxon>Metazoa</taxon>
        <taxon>Ecdysozoa</taxon>
        <taxon>Nematoda</taxon>
        <taxon>Chromadorea</taxon>
        <taxon>Rhabditida</taxon>
        <taxon>Spirurina</taxon>
        <taxon>Dracunculoidea</taxon>
        <taxon>Dracunculidae</taxon>
        <taxon>Dracunculus</taxon>
    </lineage>
</organism>
<dbReference type="OrthoDB" id="5813819at2759"/>
<dbReference type="EMBL" id="UYYG01001157">
    <property type="protein sequence ID" value="VDN56954.1"/>
    <property type="molecule type" value="Genomic_DNA"/>
</dbReference>
<dbReference type="WBParaSite" id="DME_0000256701-mRNA-1">
    <property type="protein sequence ID" value="DME_0000256701-mRNA-1"/>
    <property type="gene ID" value="DME_0000256701"/>
</dbReference>
<feature type="domain" description="RYYR-CCHC" evidence="2">
    <location>
        <begin position="270"/>
        <end position="347"/>
    </location>
</feature>
<evidence type="ECO:0000259" key="2">
    <source>
        <dbReference type="Pfam" id="PF23674"/>
    </source>
</evidence>
<dbReference type="Proteomes" id="UP000038040">
    <property type="component" value="Unplaced"/>
</dbReference>
<dbReference type="STRING" id="318479.A0A158Q3K1"/>